<accession>A0A6P5G168</accession>
<dbReference type="AlphaFoldDB" id="A0A6P5G168"/>
<protein>
    <submittedName>
        <fullName evidence="2">Uncharacterized protein LOC109717547</fullName>
    </submittedName>
</protein>
<evidence type="ECO:0000313" key="2">
    <source>
        <dbReference type="RefSeq" id="XP_020098985.1"/>
    </source>
</evidence>
<reference evidence="1" key="1">
    <citation type="journal article" date="2015" name="Nat. Genet.">
        <title>The pineapple genome and the evolution of CAM photosynthesis.</title>
        <authorList>
            <person name="Ming R."/>
            <person name="VanBuren R."/>
            <person name="Wai C.M."/>
            <person name="Tang H."/>
            <person name="Schatz M.C."/>
            <person name="Bowers J.E."/>
            <person name="Lyons E."/>
            <person name="Wang M.L."/>
            <person name="Chen J."/>
            <person name="Biggers E."/>
            <person name="Zhang J."/>
            <person name="Huang L."/>
            <person name="Zhang L."/>
            <person name="Miao W."/>
            <person name="Zhang J."/>
            <person name="Ye Z."/>
            <person name="Miao C."/>
            <person name="Lin Z."/>
            <person name="Wang H."/>
            <person name="Zhou H."/>
            <person name="Yim W.C."/>
            <person name="Priest H.D."/>
            <person name="Zheng C."/>
            <person name="Woodhouse M."/>
            <person name="Edger P.P."/>
            <person name="Guyot R."/>
            <person name="Guo H.B."/>
            <person name="Guo H."/>
            <person name="Zheng G."/>
            <person name="Singh R."/>
            <person name="Sharma A."/>
            <person name="Min X."/>
            <person name="Zheng Y."/>
            <person name="Lee H."/>
            <person name="Gurtowski J."/>
            <person name="Sedlazeck F.J."/>
            <person name="Harkess A."/>
            <person name="McKain M.R."/>
            <person name="Liao Z."/>
            <person name="Fang J."/>
            <person name="Liu J."/>
            <person name="Zhang X."/>
            <person name="Zhang Q."/>
            <person name="Hu W."/>
            <person name="Qin Y."/>
            <person name="Wang K."/>
            <person name="Chen L.Y."/>
            <person name="Shirley N."/>
            <person name="Lin Y.R."/>
            <person name="Liu L.Y."/>
            <person name="Hernandez A.G."/>
            <person name="Wright C.L."/>
            <person name="Bulone V."/>
            <person name="Tuskan G.A."/>
            <person name="Heath K."/>
            <person name="Zee F."/>
            <person name="Moore P.H."/>
            <person name="Sunkar R."/>
            <person name="Leebens-Mack J.H."/>
            <person name="Mockler T."/>
            <person name="Bennetzen J.L."/>
            <person name="Freeling M."/>
            <person name="Sankoff D."/>
            <person name="Paterson A.H."/>
            <person name="Zhu X."/>
            <person name="Yang X."/>
            <person name="Smith J.A."/>
            <person name="Cushman J.C."/>
            <person name="Paull R.E."/>
            <person name="Yu Q."/>
        </authorList>
    </citation>
    <scope>NUCLEOTIDE SEQUENCE [LARGE SCALE GENOMIC DNA]</scope>
    <source>
        <strain evidence="1">cv. F153</strain>
    </source>
</reference>
<gene>
    <name evidence="2" type="primary">LOC109717547</name>
</gene>
<sequence>MGKNNKKEIANGAKLVAPSEGEKEFFLLLLSLSLAGFLRTVELRWTLVLVVDVVPRSRSSTLSTSCCCEEVGRVRLFAILDVVLILGATAADFCVDCRYFGSYATLEHRIATKLGSLDSGLREESTKPLLAGFGEERRVSSILDSADFG</sequence>
<keyword evidence="1" id="KW-1185">Reference proteome</keyword>
<evidence type="ECO:0000313" key="1">
    <source>
        <dbReference type="Proteomes" id="UP000515123"/>
    </source>
</evidence>
<name>A0A6P5G168_ANACO</name>
<dbReference type="GeneID" id="109717547"/>
<reference evidence="2" key="2">
    <citation type="submission" date="2025-08" db="UniProtKB">
        <authorList>
            <consortium name="RefSeq"/>
        </authorList>
    </citation>
    <scope>IDENTIFICATION</scope>
    <source>
        <tissue evidence="2">Leaf</tissue>
    </source>
</reference>
<dbReference type="Proteomes" id="UP000515123">
    <property type="component" value="Linkage group 11"/>
</dbReference>
<dbReference type="RefSeq" id="XP_020098985.1">
    <property type="nucleotide sequence ID" value="XM_020243396.1"/>
</dbReference>
<proteinExistence type="predicted"/>
<organism evidence="1 2">
    <name type="scientific">Ananas comosus</name>
    <name type="common">Pineapple</name>
    <name type="synonym">Ananas ananas</name>
    <dbReference type="NCBI Taxonomy" id="4615"/>
    <lineage>
        <taxon>Eukaryota</taxon>
        <taxon>Viridiplantae</taxon>
        <taxon>Streptophyta</taxon>
        <taxon>Embryophyta</taxon>
        <taxon>Tracheophyta</taxon>
        <taxon>Spermatophyta</taxon>
        <taxon>Magnoliopsida</taxon>
        <taxon>Liliopsida</taxon>
        <taxon>Poales</taxon>
        <taxon>Bromeliaceae</taxon>
        <taxon>Bromelioideae</taxon>
        <taxon>Ananas</taxon>
    </lineage>
</organism>